<keyword evidence="4" id="KW-1185">Reference proteome</keyword>
<organism evidence="3 4">
    <name type="scientific">Mycena chlorophos</name>
    <name type="common">Agaric fungus</name>
    <name type="synonym">Agaricus chlorophos</name>
    <dbReference type="NCBI Taxonomy" id="658473"/>
    <lineage>
        <taxon>Eukaryota</taxon>
        <taxon>Fungi</taxon>
        <taxon>Dikarya</taxon>
        <taxon>Basidiomycota</taxon>
        <taxon>Agaricomycotina</taxon>
        <taxon>Agaricomycetes</taxon>
        <taxon>Agaricomycetidae</taxon>
        <taxon>Agaricales</taxon>
        <taxon>Marasmiineae</taxon>
        <taxon>Mycenaceae</taxon>
        <taxon>Mycena</taxon>
    </lineage>
</organism>
<feature type="domain" description="DUF4139" evidence="2">
    <location>
        <begin position="206"/>
        <end position="275"/>
    </location>
</feature>
<reference evidence="3" key="1">
    <citation type="submission" date="2014-09" db="EMBL/GenBank/DDBJ databases">
        <title>Genome sequence of the luminous mushroom Mycena chlorophos for searching fungal bioluminescence genes.</title>
        <authorList>
            <person name="Tanaka Y."/>
            <person name="Kasuga D."/>
            <person name="Oba Y."/>
            <person name="Hase S."/>
            <person name="Sato K."/>
            <person name="Oba Y."/>
            <person name="Sakakibara Y."/>
        </authorList>
    </citation>
    <scope>NUCLEOTIDE SEQUENCE</scope>
</reference>
<accession>A0ABQ0LCT6</accession>
<evidence type="ECO:0000313" key="4">
    <source>
        <dbReference type="Proteomes" id="UP000815677"/>
    </source>
</evidence>
<proteinExistence type="predicted"/>
<dbReference type="PANTHER" id="PTHR31005">
    <property type="entry name" value="DUF4139 DOMAIN-CONTAINING PROTEIN"/>
    <property type="match status" value="1"/>
</dbReference>
<dbReference type="Proteomes" id="UP000815677">
    <property type="component" value="Unassembled WGS sequence"/>
</dbReference>
<dbReference type="InterPro" id="IPR037291">
    <property type="entry name" value="DUF4139"/>
</dbReference>
<evidence type="ECO:0000313" key="3">
    <source>
        <dbReference type="EMBL" id="GAT47666.1"/>
    </source>
</evidence>
<dbReference type="InterPro" id="IPR011935">
    <property type="entry name" value="CHP02231"/>
</dbReference>
<dbReference type="EMBL" id="DF843861">
    <property type="protein sequence ID" value="GAT47666.1"/>
    <property type="molecule type" value="Genomic_DNA"/>
</dbReference>
<protein>
    <recommendedName>
        <fullName evidence="2">DUF4139 domain-containing protein</fullName>
    </recommendedName>
</protein>
<dbReference type="PANTHER" id="PTHR31005:SF8">
    <property type="entry name" value="DUF4139 DOMAIN-CONTAINING PROTEIN"/>
    <property type="match status" value="1"/>
</dbReference>
<feature type="region of interest" description="Disordered" evidence="1">
    <location>
        <begin position="102"/>
        <end position="132"/>
    </location>
</feature>
<evidence type="ECO:0000259" key="2">
    <source>
        <dbReference type="Pfam" id="PF13598"/>
    </source>
</evidence>
<evidence type="ECO:0000256" key="1">
    <source>
        <dbReference type="SAM" id="MobiDB-lite"/>
    </source>
</evidence>
<dbReference type="Pfam" id="PF13598">
    <property type="entry name" value="DUF4139"/>
    <property type="match status" value="1"/>
</dbReference>
<sequence length="356" mass="38151">MPQGTRAGAPSHCLSFHSTTSAHGLFIRPRPTTTTMAAEPSTANPPPFSGGPTASIEHRASTASQITSVSVYSARAEVALAENGRSGQRRTRRLNIIQRRSELDLEKSSSNNSSRGDRVLHNSSPSSMPLPRGLQAARINESIPAVAGLLKSLTIEHIDATKLAGALRGYDATTKVLDGCTAEGDPKTRLSIGVFAEVEGQGEIVLIYAVSRASWTPLYDLRMNTDTKEKPITRLYKAAMQQETGESWNEVPLPLETSLPTSGAKIPEIQHWDLHDFLGHVSVAVEGGFLGLPVSSVLWYLVRRRFTYLHVGNPSVKGSNGPSATAGAVHLPRALCVAQAISEFEAKPPTLSGCSR</sequence>
<name>A0ABQ0LCT6_MYCCL</name>
<gene>
    <name evidence="3" type="ORF">MCHLO_05119</name>
</gene>